<dbReference type="PANTHER" id="PTHR45947">
    <property type="entry name" value="SULFOQUINOVOSYL TRANSFERASE SQD2"/>
    <property type="match status" value="1"/>
</dbReference>
<evidence type="ECO:0000313" key="3">
    <source>
        <dbReference type="EMBL" id="MDG0792843.1"/>
    </source>
</evidence>
<dbReference type="AlphaFoldDB" id="A0A9X4QNJ3"/>
<dbReference type="SUPFAM" id="SSF53756">
    <property type="entry name" value="UDP-Glycosyltransferase/glycogen phosphorylase"/>
    <property type="match status" value="1"/>
</dbReference>
<dbReference type="Pfam" id="PF13439">
    <property type="entry name" value="Glyco_transf_4"/>
    <property type="match status" value="1"/>
</dbReference>
<gene>
    <name evidence="3" type="ORF">OMP38_19690</name>
</gene>
<dbReference type="EMBL" id="JAPDHZ010000003">
    <property type="protein sequence ID" value="MDG0792843.1"/>
    <property type="molecule type" value="Genomic_DNA"/>
</dbReference>
<keyword evidence="3" id="KW-0328">Glycosyltransferase</keyword>
<dbReference type="Pfam" id="PF00534">
    <property type="entry name" value="Glycos_transf_1"/>
    <property type="match status" value="1"/>
</dbReference>
<evidence type="ECO:0000313" key="4">
    <source>
        <dbReference type="Proteomes" id="UP001153387"/>
    </source>
</evidence>
<keyword evidence="4" id="KW-1185">Reference proteome</keyword>
<reference evidence="3 4" key="1">
    <citation type="submission" date="2022-10" db="EMBL/GenBank/DDBJ databases">
        <title>Comparative genomic analysis of Cohnella hashimotonis sp. nov., isolated from the International Space Station.</title>
        <authorList>
            <person name="Simpson A."/>
            <person name="Venkateswaran K."/>
        </authorList>
    </citation>
    <scope>NUCLEOTIDE SEQUENCE [LARGE SCALE GENOMIC DNA]</scope>
    <source>
        <strain evidence="3 4">DSM 18997</strain>
    </source>
</reference>
<accession>A0A9X4QNJ3</accession>
<evidence type="ECO:0000259" key="1">
    <source>
        <dbReference type="Pfam" id="PF00534"/>
    </source>
</evidence>
<comment type="caution">
    <text evidence="3">The sequence shown here is derived from an EMBL/GenBank/DDBJ whole genome shotgun (WGS) entry which is preliminary data.</text>
</comment>
<feature type="domain" description="Glycosyl transferase family 1" evidence="1">
    <location>
        <begin position="161"/>
        <end position="328"/>
    </location>
</feature>
<dbReference type="Proteomes" id="UP001153387">
    <property type="component" value="Unassembled WGS sequence"/>
</dbReference>
<sequence>MRFYRAHYAGSKRNAGIALDPERVTVLNEGGAGGRLRELLFKATGLGFPLERKFRQMDFRLLHAHFGPDGVLATPIARRLRIPLIVTFHGYDATVKDEHARKSYYTHRQYIRKREQLQRSAAVFIAVSDFIRGKLIEQGYPADKIVRHYIGVDTELFKPDPEQAQSRENIVLFVGRLVEVKGAAYLIRAMNEVQRQMPDAELVVIGDGPLRAELEAMAARTLGKYRFLGTQPPDVVKHWMSRAKVFSVPSVPTPTGAEEAFGISFIEAASMRLPVASFRTGGISEAVSHGETGLLAAPHDWLDLAAGISRLLSDEALWRRMSARSRERACESFDLKEQNQKLERIYHSVLAGNTSQATGYQLMPSRIDA</sequence>
<keyword evidence="3" id="KW-0808">Transferase</keyword>
<dbReference type="PANTHER" id="PTHR45947:SF14">
    <property type="entry name" value="SLL1723 PROTEIN"/>
    <property type="match status" value="1"/>
</dbReference>
<feature type="domain" description="Glycosyltransferase subfamily 4-like N-terminal" evidence="2">
    <location>
        <begin position="40"/>
        <end position="155"/>
    </location>
</feature>
<dbReference type="Gene3D" id="3.40.50.2000">
    <property type="entry name" value="Glycogen Phosphorylase B"/>
    <property type="match status" value="2"/>
</dbReference>
<dbReference type="EC" id="2.4.-.-" evidence="3"/>
<dbReference type="InterPro" id="IPR050194">
    <property type="entry name" value="Glycosyltransferase_grp1"/>
</dbReference>
<dbReference type="InterPro" id="IPR028098">
    <property type="entry name" value="Glyco_trans_4-like_N"/>
</dbReference>
<evidence type="ECO:0000259" key="2">
    <source>
        <dbReference type="Pfam" id="PF13439"/>
    </source>
</evidence>
<proteinExistence type="predicted"/>
<dbReference type="InterPro" id="IPR001296">
    <property type="entry name" value="Glyco_trans_1"/>
</dbReference>
<protein>
    <submittedName>
        <fullName evidence="3">Glycosyltransferase</fullName>
        <ecNumber evidence="3">2.4.-.-</ecNumber>
    </submittedName>
</protein>
<name>A0A9X4QNJ3_9BACL</name>
<dbReference type="GO" id="GO:0016757">
    <property type="term" value="F:glycosyltransferase activity"/>
    <property type="evidence" value="ECO:0007669"/>
    <property type="project" value="UniProtKB-KW"/>
</dbReference>
<organism evidence="3 4">
    <name type="scientific">Cohnella ginsengisoli</name>
    <dbReference type="NCBI Taxonomy" id="425004"/>
    <lineage>
        <taxon>Bacteria</taxon>
        <taxon>Bacillati</taxon>
        <taxon>Bacillota</taxon>
        <taxon>Bacilli</taxon>
        <taxon>Bacillales</taxon>
        <taxon>Paenibacillaceae</taxon>
        <taxon>Cohnella</taxon>
    </lineage>
</organism>